<dbReference type="GO" id="GO:0015031">
    <property type="term" value="P:protein transport"/>
    <property type="evidence" value="ECO:0007669"/>
    <property type="project" value="UniProtKB-KW"/>
</dbReference>
<keyword evidence="3" id="KW-0653">Protein transport</keyword>
<dbReference type="AlphaFoldDB" id="A0A8T0SJI2"/>
<evidence type="ECO:0000256" key="2">
    <source>
        <dbReference type="ARBA" id="ARBA00022448"/>
    </source>
</evidence>
<dbReference type="SMART" id="SM00185">
    <property type="entry name" value="ARM"/>
    <property type="match status" value="8"/>
</dbReference>
<evidence type="ECO:0000256" key="4">
    <source>
        <dbReference type="PROSITE-ProRule" id="PRU00259"/>
    </source>
</evidence>
<evidence type="ECO:0008006" key="7">
    <source>
        <dbReference type="Google" id="ProtNLM"/>
    </source>
</evidence>
<dbReference type="PANTHER" id="PTHR23316">
    <property type="entry name" value="IMPORTIN ALPHA"/>
    <property type="match status" value="1"/>
</dbReference>
<feature type="repeat" description="ARM" evidence="4">
    <location>
        <begin position="99"/>
        <end position="142"/>
    </location>
</feature>
<keyword evidence="2" id="KW-0813">Transport</keyword>
<dbReference type="PROSITE" id="PS50176">
    <property type="entry name" value="ARM_REPEAT"/>
    <property type="match status" value="2"/>
</dbReference>
<dbReference type="EMBL" id="CM029045">
    <property type="protein sequence ID" value="KAG2597454.1"/>
    <property type="molecule type" value="Genomic_DNA"/>
</dbReference>
<evidence type="ECO:0000256" key="1">
    <source>
        <dbReference type="ARBA" id="ARBA00010394"/>
    </source>
</evidence>
<organism evidence="5 6">
    <name type="scientific">Panicum virgatum</name>
    <name type="common">Blackwell switchgrass</name>
    <dbReference type="NCBI Taxonomy" id="38727"/>
    <lineage>
        <taxon>Eukaryota</taxon>
        <taxon>Viridiplantae</taxon>
        <taxon>Streptophyta</taxon>
        <taxon>Embryophyta</taxon>
        <taxon>Tracheophyta</taxon>
        <taxon>Spermatophyta</taxon>
        <taxon>Magnoliopsida</taxon>
        <taxon>Liliopsida</taxon>
        <taxon>Poales</taxon>
        <taxon>Poaceae</taxon>
        <taxon>PACMAD clade</taxon>
        <taxon>Panicoideae</taxon>
        <taxon>Panicodae</taxon>
        <taxon>Paniceae</taxon>
        <taxon>Panicinae</taxon>
        <taxon>Panicum</taxon>
        <taxon>Panicum sect. Hiantes</taxon>
    </lineage>
</organism>
<feature type="repeat" description="ARM" evidence="4">
    <location>
        <begin position="292"/>
        <end position="335"/>
    </location>
</feature>
<protein>
    <recommendedName>
        <fullName evidence="7">Importin subunit alpha</fullName>
    </recommendedName>
</protein>
<proteinExistence type="inferred from homology"/>
<accession>A0A8T0SJI2</accession>
<dbReference type="Gene3D" id="1.25.10.10">
    <property type="entry name" value="Leucine-rich Repeat Variant"/>
    <property type="match status" value="1"/>
</dbReference>
<dbReference type="Proteomes" id="UP000823388">
    <property type="component" value="Chromosome 5K"/>
</dbReference>
<dbReference type="InterPro" id="IPR000225">
    <property type="entry name" value="Armadillo"/>
</dbReference>
<dbReference type="InterPro" id="IPR016024">
    <property type="entry name" value="ARM-type_fold"/>
</dbReference>
<name>A0A8T0SJI2_PANVG</name>
<dbReference type="InterPro" id="IPR032413">
    <property type="entry name" value="Arm_3"/>
</dbReference>
<comment type="caution">
    <text evidence="5">The sequence shown here is derived from an EMBL/GenBank/DDBJ whole genome shotgun (WGS) entry which is preliminary data.</text>
</comment>
<evidence type="ECO:0000313" key="6">
    <source>
        <dbReference type="Proteomes" id="UP000823388"/>
    </source>
</evidence>
<dbReference type="SUPFAM" id="SSF48371">
    <property type="entry name" value="ARM repeat"/>
    <property type="match status" value="1"/>
</dbReference>
<keyword evidence="6" id="KW-1185">Reference proteome</keyword>
<gene>
    <name evidence="5" type="ORF">PVAP13_5KG230914</name>
</gene>
<reference evidence="5" key="1">
    <citation type="submission" date="2020-05" db="EMBL/GenBank/DDBJ databases">
        <title>WGS assembly of Panicum virgatum.</title>
        <authorList>
            <person name="Lovell J.T."/>
            <person name="Jenkins J."/>
            <person name="Shu S."/>
            <person name="Juenger T.E."/>
            <person name="Schmutz J."/>
        </authorList>
    </citation>
    <scope>NUCLEOTIDE SEQUENCE</scope>
    <source>
        <strain evidence="5">AP13</strain>
    </source>
</reference>
<dbReference type="InterPro" id="IPR011989">
    <property type="entry name" value="ARM-like"/>
</dbReference>
<comment type="similarity">
    <text evidence="1">Belongs to the importin alpha family.</text>
</comment>
<dbReference type="Pfam" id="PF16186">
    <property type="entry name" value="Arm_3"/>
    <property type="match status" value="1"/>
</dbReference>
<dbReference type="Pfam" id="PF00514">
    <property type="entry name" value="Arm"/>
    <property type="match status" value="8"/>
</dbReference>
<evidence type="ECO:0000256" key="3">
    <source>
        <dbReference type="ARBA" id="ARBA00022927"/>
    </source>
</evidence>
<evidence type="ECO:0000313" key="5">
    <source>
        <dbReference type="EMBL" id="KAG2597454.1"/>
    </source>
</evidence>
<sequence>MSLRPTEQAEHCRSSFKASVSAADGRRRRVSFMDGLHKEVRSGALRRKHCGGPEAAPLAHPAALGKMLANLPQLVAGLHSDDSRVRNRYPLIQEVINCGALPCLVRLLSREDYPELQFEAAWALTNIASGTSEHTMLVVNTGAVPSFVKLLSSPSEDAVWALGNVAGDTAEFRDVVLAHGALFPLLQLLNENPRASLLRNGTWCLSNLCRGKPNFEHVKPALLVLRHLIHSEDEDVLSDACWALSYLSLGGDSTNVQAVIETGACPRLVELLSHPSPSVFFPSLRVCIVDHQALPYLLNLLVTNQKKNVKKEACWTISNITAGNQEQIQAVINGNLVGPLVHLMRTAECAVRNEAAWAISNATSGGTHDQIKYLVDHGCIKAFCDFLGYSDPSILKVCLEGLVNVLKVGEAEKSLGACHANMYAQMIEDADALDKIVDLQNHDDDMIYQMATFLLETFWVEEDDVMPSEGNAPLDGFNFG</sequence>